<dbReference type="Gene3D" id="1.10.238.10">
    <property type="entry name" value="EF-hand"/>
    <property type="match status" value="1"/>
</dbReference>
<dbReference type="GO" id="GO:0005793">
    <property type="term" value="C:endoplasmic reticulum-Golgi intermediate compartment"/>
    <property type="evidence" value="ECO:0007669"/>
    <property type="project" value="TreeGrafter"/>
</dbReference>
<feature type="non-terminal residue" evidence="4">
    <location>
        <position position="184"/>
    </location>
</feature>
<name>A0AAD5B7T7_SILAS</name>
<dbReference type="EMBL" id="MU527075">
    <property type="protein sequence ID" value="KAI5630271.1"/>
    <property type="molecule type" value="Genomic_DNA"/>
</dbReference>
<evidence type="ECO:0000256" key="1">
    <source>
        <dbReference type="ARBA" id="ARBA00022729"/>
    </source>
</evidence>
<sequence length="184" mass="21604">MEMEEERLRMREHVMKNVDLNHDRLVSMDEFLRSTEKKEFSSPNEWETLDDKTPVYSEEELQRFEAELRDKQVELSRRAETLRQEQEILNERGKALEAQKKEYQQVREGFLDAFDCHGDANCLSQPPHSLLPVTFCVSKAVKEMSQRQKDQQEVHQPPPSGPNGELRFQPDLPNLAQEHDQVGK</sequence>
<dbReference type="PROSITE" id="PS00018">
    <property type="entry name" value="EF_HAND_1"/>
    <property type="match status" value="1"/>
</dbReference>
<dbReference type="GO" id="GO:0005509">
    <property type="term" value="F:calcium ion binding"/>
    <property type="evidence" value="ECO:0007669"/>
    <property type="project" value="TreeGrafter"/>
</dbReference>
<keyword evidence="1" id="KW-0732">Signal</keyword>
<keyword evidence="2" id="KW-0175">Coiled coil</keyword>
<dbReference type="PANTHER" id="PTHR19237:SF21">
    <property type="entry name" value="NUCLEOBINDIN-1"/>
    <property type="match status" value="1"/>
</dbReference>
<dbReference type="AlphaFoldDB" id="A0AAD5B7T7"/>
<evidence type="ECO:0000313" key="4">
    <source>
        <dbReference type="EMBL" id="KAI5630271.1"/>
    </source>
</evidence>
<feature type="coiled-coil region" evidence="2">
    <location>
        <begin position="65"/>
        <end position="106"/>
    </location>
</feature>
<accession>A0AAD5B7T7</accession>
<dbReference type="PANTHER" id="PTHR19237">
    <property type="entry name" value="NUCLEOBINDIN"/>
    <property type="match status" value="1"/>
</dbReference>
<evidence type="ECO:0000256" key="2">
    <source>
        <dbReference type="SAM" id="Coils"/>
    </source>
</evidence>
<feature type="compositionally biased region" description="Basic and acidic residues" evidence="3">
    <location>
        <begin position="142"/>
        <end position="153"/>
    </location>
</feature>
<keyword evidence="5" id="KW-1185">Reference proteome</keyword>
<gene>
    <name evidence="4" type="ORF">C0J50_12594</name>
</gene>
<organism evidence="4 5">
    <name type="scientific">Silurus asotus</name>
    <name type="common">Amur catfish</name>
    <name type="synonym">Parasilurus asotus</name>
    <dbReference type="NCBI Taxonomy" id="30991"/>
    <lineage>
        <taxon>Eukaryota</taxon>
        <taxon>Metazoa</taxon>
        <taxon>Chordata</taxon>
        <taxon>Craniata</taxon>
        <taxon>Vertebrata</taxon>
        <taxon>Euteleostomi</taxon>
        <taxon>Actinopterygii</taxon>
        <taxon>Neopterygii</taxon>
        <taxon>Teleostei</taxon>
        <taxon>Ostariophysi</taxon>
        <taxon>Siluriformes</taxon>
        <taxon>Siluridae</taxon>
        <taxon>Silurus</taxon>
    </lineage>
</organism>
<dbReference type="InterPro" id="IPR040250">
    <property type="entry name" value="Nucleobindin"/>
</dbReference>
<evidence type="ECO:0000313" key="5">
    <source>
        <dbReference type="Proteomes" id="UP001205998"/>
    </source>
</evidence>
<proteinExistence type="predicted"/>
<dbReference type="InterPro" id="IPR018247">
    <property type="entry name" value="EF_Hand_1_Ca_BS"/>
</dbReference>
<dbReference type="GO" id="GO:0070062">
    <property type="term" value="C:extracellular exosome"/>
    <property type="evidence" value="ECO:0007669"/>
    <property type="project" value="TreeGrafter"/>
</dbReference>
<comment type="caution">
    <text evidence="4">The sequence shown here is derived from an EMBL/GenBank/DDBJ whole genome shotgun (WGS) entry which is preliminary data.</text>
</comment>
<reference evidence="4" key="1">
    <citation type="submission" date="2018-07" db="EMBL/GenBank/DDBJ databases">
        <title>Comparative genomics of catfishes provides insights into carnivory and benthic adaptation.</title>
        <authorList>
            <person name="Zhang Y."/>
            <person name="Wang D."/>
            <person name="Peng Z."/>
            <person name="Zheng S."/>
            <person name="Shao F."/>
            <person name="Tao W."/>
        </authorList>
    </citation>
    <scope>NUCLEOTIDE SEQUENCE</scope>
    <source>
        <strain evidence="4">Chongqing</strain>
    </source>
</reference>
<protein>
    <submittedName>
        <fullName evidence="4">Nucleobindin-1 isoform X1</fullName>
    </submittedName>
</protein>
<feature type="region of interest" description="Disordered" evidence="3">
    <location>
        <begin position="142"/>
        <end position="184"/>
    </location>
</feature>
<dbReference type="Proteomes" id="UP001205998">
    <property type="component" value="Unassembled WGS sequence"/>
</dbReference>
<evidence type="ECO:0000256" key="3">
    <source>
        <dbReference type="SAM" id="MobiDB-lite"/>
    </source>
</evidence>